<dbReference type="Gene3D" id="3.30.70.360">
    <property type="match status" value="1"/>
</dbReference>
<dbReference type="SUPFAM" id="SSF55031">
    <property type="entry name" value="Bacterial exopeptidase dimerisation domain"/>
    <property type="match status" value="1"/>
</dbReference>
<dbReference type="Gene3D" id="3.40.630.10">
    <property type="entry name" value="Zn peptidases"/>
    <property type="match status" value="2"/>
</dbReference>
<keyword evidence="5" id="KW-0378">Hydrolase</keyword>
<accession>A0ABQ7GQS4</accession>
<feature type="chain" id="PRO_5046029362" evidence="7">
    <location>
        <begin position="27"/>
        <end position="383"/>
    </location>
</feature>
<evidence type="ECO:0000256" key="7">
    <source>
        <dbReference type="SAM" id="SignalP"/>
    </source>
</evidence>
<dbReference type="Proteomes" id="UP000815325">
    <property type="component" value="Unassembled WGS sequence"/>
</dbReference>
<evidence type="ECO:0000313" key="10">
    <source>
        <dbReference type="Proteomes" id="UP000815325"/>
    </source>
</evidence>
<dbReference type="NCBIfam" id="TIGR01879">
    <property type="entry name" value="hydantase"/>
    <property type="match status" value="1"/>
</dbReference>
<dbReference type="PANTHER" id="PTHR32494">
    <property type="entry name" value="ALLANTOATE DEIMINASE-RELATED"/>
    <property type="match status" value="1"/>
</dbReference>
<dbReference type="InterPro" id="IPR036264">
    <property type="entry name" value="Bact_exopeptidase_dim_dom"/>
</dbReference>
<evidence type="ECO:0000313" key="9">
    <source>
        <dbReference type="EMBL" id="KAF5836954.1"/>
    </source>
</evidence>
<evidence type="ECO:0000256" key="3">
    <source>
        <dbReference type="ARBA" id="ARBA00022631"/>
    </source>
</evidence>
<evidence type="ECO:0000256" key="4">
    <source>
        <dbReference type="ARBA" id="ARBA00022723"/>
    </source>
</evidence>
<evidence type="ECO:0000259" key="8">
    <source>
        <dbReference type="Pfam" id="PF07687"/>
    </source>
</evidence>
<evidence type="ECO:0000256" key="1">
    <source>
        <dbReference type="ARBA" id="ARBA00001936"/>
    </source>
</evidence>
<dbReference type="InterPro" id="IPR011650">
    <property type="entry name" value="Peptidase_M20_dimer"/>
</dbReference>
<feature type="domain" description="Peptidase M20 dimerisation" evidence="8">
    <location>
        <begin position="180"/>
        <end position="277"/>
    </location>
</feature>
<keyword evidence="3" id="KW-0659">Purine metabolism</keyword>
<comment type="caution">
    <text evidence="9">The sequence shown here is derived from an EMBL/GenBank/DDBJ whole genome shotgun (WGS) entry which is preliminary data.</text>
</comment>
<dbReference type="Pfam" id="PF01546">
    <property type="entry name" value="Peptidase_M20"/>
    <property type="match status" value="1"/>
</dbReference>
<dbReference type="PIRSF" id="PIRSF001235">
    <property type="entry name" value="Amidase_carbamoylase"/>
    <property type="match status" value="1"/>
</dbReference>
<gene>
    <name evidence="9" type="ORF">DUNSADRAFT_5183</name>
</gene>
<keyword evidence="7" id="KW-0732">Signal</keyword>
<keyword evidence="10" id="KW-1185">Reference proteome</keyword>
<organism evidence="9 10">
    <name type="scientific">Dunaliella salina</name>
    <name type="common">Green alga</name>
    <name type="synonym">Protococcus salinus</name>
    <dbReference type="NCBI Taxonomy" id="3046"/>
    <lineage>
        <taxon>Eukaryota</taxon>
        <taxon>Viridiplantae</taxon>
        <taxon>Chlorophyta</taxon>
        <taxon>core chlorophytes</taxon>
        <taxon>Chlorophyceae</taxon>
        <taxon>CS clade</taxon>
        <taxon>Chlamydomonadales</taxon>
        <taxon>Dunaliellaceae</taxon>
        <taxon>Dunaliella</taxon>
    </lineage>
</organism>
<comment type="cofactor">
    <cofactor evidence="1">
        <name>Mn(2+)</name>
        <dbReference type="ChEBI" id="CHEBI:29035"/>
    </cofactor>
</comment>
<dbReference type="EMBL" id="MU069635">
    <property type="protein sequence ID" value="KAF5836954.1"/>
    <property type="molecule type" value="Genomic_DNA"/>
</dbReference>
<evidence type="ECO:0000256" key="2">
    <source>
        <dbReference type="ARBA" id="ARBA00011738"/>
    </source>
</evidence>
<reference evidence="9" key="1">
    <citation type="submission" date="2017-08" db="EMBL/GenBank/DDBJ databases">
        <authorList>
            <person name="Polle J.E."/>
            <person name="Barry K."/>
            <person name="Cushman J."/>
            <person name="Schmutz J."/>
            <person name="Tran D."/>
            <person name="Hathwaick L.T."/>
            <person name="Yim W.C."/>
            <person name="Jenkins J."/>
            <person name="Mckie-Krisberg Z.M."/>
            <person name="Prochnik S."/>
            <person name="Lindquist E."/>
            <person name="Dockter R.B."/>
            <person name="Adam C."/>
            <person name="Molina H."/>
            <person name="Bunkerborg J."/>
            <person name="Jin E."/>
            <person name="Buchheim M."/>
            <person name="Magnuson J."/>
        </authorList>
    </citation>
    <scope>NUCLEOTIDE SEQUENCE</scope>
    <source>
        <strain evidence="9">CCAP 19/18</strain>
    </source>
</reference>
<protein>
    <submittedName>
        <fullName evidence="9">N-carbamyl-L-amino acid amidohydrolase</fullName>
    </submittedName>
</protein>
<proteinExistence type="predicted"/>
<keyword evidence="6" id="KW-0464">Manganese</keyword>
<sequence>MWHGPASWCLPLCTLVWIFFVRVGTCELDISGSKVVEQLTNLAKFTDDPNPAVTRVLFKEQDMQARSYVKGLMREAGLTVREDTVGNIFGRWEGQKHEAVLTGSHCDAIPLAALTSFAHEQAANKAGYGGASHGDILKGALVQPQTYSHFVELHIEQGPLLEQEGLDIGIVTGIAAPAALTIEFTGAGGHAGALLMHFRNDAGLAAAEIALEVERSVLDANSEDAVGTTGIFEIKPGAINSVPREAKLGIDIRDISEERRDAVVQRVLKAAEEVAARRKVGVVSRIINQDPPATCSPEIAAATAKAAAALKLKTKHMVSRAYHDSLFMARIAPTSMIFIPCKDGISHRPDEFASAKHIEQGVHVLALTLAELSQGAWPNKQEL</sequence>
<dbReference type="InterPro" id="IPR010158">
    <property type="entry name" value="Amidase_Cbmase"/>
</dbReference>
<dbReference type="Pfam" id="PF07687">
    <property type="entry name" value="M20_dimer"/>
    <property type="match status" value="1"/>
</dbReference>
<evidence type="ECO:0000256" key="6">
    <source>
        <dbReference type="ARBA" id="ARBA00023211"/>
    </source>
</evidence>
<comment type="subunit">
    <text evidence="2">Homodimer.</text>
</comment>
<keyword evidence="4" id="KW-0479">Metal-binding</keyword>
<dbReference type="InterPro" id="IPR002933">
    <property type="entry name" value="Peptidase_M20"/>
</dbReference>
<dbReference type="PANTHER" id="PTHR32494:SF19">
    <property type="entry name" value="ALLANTOATE DEIMINASE-RELATED"/>
    <property type="match status" value="1"/>
</dbReference>
<name>A0ABQ7GQS4_DUNSA</name>
<dbReference type="SUPFAM" id="SSF53187">
    <property type="entry name" value="Zn-dependent exopeptidases"/>
    <property type="match status" value="1"/>
</dbReference>
<feature type="signal peptide" evidence="7">
    <location>
        <begin position="1"/>
        <end position="26"/>
    </location>
</feature>
<evidence type="ECO:0000256" key="5">
    <source>
        <dbReference type="ARBA" id="ARBA00022801"/>
    </source>
</evidence>